<dbReference type="Proteomes" id="UP000060699">
    <property type="component" value="Chromosome"/>
</dbReference>
<dbReference type="RefSeq" id="WP_058933645.1">
    <property type="nucleotide sequence ID" value="NZ_CP013729.1"/>
</dbReference>
<dbReference type="STRING" id="76731.RD2015_612"/>
<dbReference type="AlphaFoldDB" id="A0A0U3DWH8"/>
<name>A0A0U3DWH8_9BURK</name>
<keyword evidence="2" id="KW-1185">Reference proteome</keyword>
<proteinExistence type="predicted"/>
<dbReference type="InterPro" id="IPR008407">
    <property type="entry name" value="Brnchd-chn_aa_trnsp_AzlD"/>
</dbReference>
<dbReference type="EMBL" id="CP013729">
    <property type="protein sequence ID" value="ALV05109.1"/>
    <property type="molecule type" value="Genomic_DNA"/>
</dbReference>
<dbReference type="OrthoDB" id="515103at2"/>
<evidence type="ECO:0000313" key="1">
    <source>
        <dbReference type="EMBL" id="ALV05109.1"/>
    </source>
</evidence>
<evidence type="ECO:0000313" key="2">
    <source>
        <dbReference type="Proteomes" id="UP000060699"/>
    </source>
</evidence>
<accession>A0A0U3DWH8</accession>
<protein>
    <submittedName>
        <fullName evidence="1">Putative membrane protein</fullName>
    </submittedName>
</protein>
<gene>
    <name evidence="1" type="ORF">RD2015_612</name>
</gene>
<dbReference type="Pfam" id="PF05437">
    <property type="entry name" value="AzlD"/>
    <property type="match status" value="1"/>
</dbReference>
<reference evidence="1 2" key="1">
    <citation type="submission" date="2015-12" db="EMBL/GenBank/DDBJ databases">
        <title>Complete genome of Roseateles depolymerans KCTC 42856.</title>
        <authorList>
            <person name="Kim K.M."/>
        </authorList>
    </citation>
    <scope>NUCLEOTIDE SEQUENCE [LARGE SCALE GENOMIC DNA]</scope>
    <source>
        <strain evidence="1 2">KCTC 42856</strain>
    </source>
</reference>
<organism evidence="1 2">
    <name type="scientific">Roseateles depolymerans</name>
    <dbReference type="NCBI Taxonomy" id="76731"/>
    <lineage>
        <taxon>Bacteria</taxon>
        <taxon>Pseudomonadati</taxon>
        <taxon>Pseudomonadota</taxon>
        <taxon>Betaproteobacteria</taxon>
        <taxon>Burkholderiales</taxon>
        <taxon>Sphaerotilaceae</taxon>
        <taxon>Roseateles</taxon>
    </lineage>
</organism>
<dbReference type="KEGG" id="rdp:RD2015_612"/>
<sequence length="109" mass="11942">MSGWETVLGIAGMALITVLTRGFFLIPDREVPMPDWLRDGLRYAPLAALAAVIVPEIVMTQGELVSTWKDARLYATAVATAYFFWKRGILGTIVSGTVVMLSLRIGLGW</sequence>